<dbReference type="OrthoDB" id="2039152at2"/>
<dbReference type="Proteomes" id="UP000067689">
    <property type="component" value="Chromosome"/>
</dbReference>
<dbReference type="SMART" id="SM00342">
    <property type="entry name" value="HTH_ARAC"/>
    <property type="match status" value="1"/>
</dbReference>
<dbReference type="Gene3D" id="1.10.10.60">
    <property type="entry name" value="Homeodomain-like"/>
    <property type="match status" value="1"/>
</dbReference>
<evidence type="ECO:0000259" key="4">
    <source>
        <dbReference type="PROSITE" id="PS01124"/>
    </source>
</evidence>
<organism evidence="5 6">
    <name type="scientific">Aeromicrobium erythreum</name>
    <dbReference type="NCBI Taxonomy" id="2041"/>
    <lineage>
        <taxon>Bacteria</taxon>
        <taxon>Bacillati</taxon>
        <taxon>Actinomycetota</taxon>
        <taxon>Actinomycetes</taxon>
        <taxon>Propionibacteriales</taxon>
        <taxon>Nocardioidaceae</taxon>
        <taxon>Aeromicrobium</taxon>
    </lineage>
</organism>
<keyword evidence="6" id="KW-1185">Reference proteome</keyword>
<dbReference type="InterPro" id="IPR009057">
    <property type="entry name" value="Homeodomain-like_sf"/>
</dbReference>
<dbReference type="EMBL" id="CP011502">
    <property type="protein sequence ID" value="ALX06156.1"/>
    <property type="molecule type" value="Genomic_DNA"/>
</dbReference>
<keyword evidence="3" id="KW-0804">Transcription</keyword>
<dbReference type="Pfam" id="PF12833">
    <property type="entry name" value="HTH_18"/>
    <property type="match status" value="1"/>
</dbReference>
<evidence type="ECO:0000256" key="3">
    <source>
        <dbReference type="ARBA" id="ARBA00023163"/>
    </source>
</evidence>
<dbReference type="InterPro" id="IPR018060">
    <property type="entry name" value="HTH_AraC"/>
</dbReference>
<dbReference type="InterPro" id="IPR050204">
    <property type="entry name" value="AraC_XylS_family_regulators"/>
</dbReference>
<dbReference type="PANTHER" id="PTHR46796:SF2">
    <property type="entry name" value="TRANSCRIPTIONAL REGULATORY PROTEIN"/>
    <property type="match status" value="1"/>
</dbReference>
<keyword evidence="1" id="KW-0805">Transcription regulation</keyword>
<evidence type="ECO:0000313" key="5">
    <source>
        <dbReference type="EMBL" id="ALX06156.1"/>
    </source>
</evidence>
<evidence type="ECO:0000256" key="1">
    <source>
        <dbReference type="ARBA" id="ARBA00023015"/>
    </source>
</evidence>
<dbReference type="PANTHER" id="PTHR46796">
    <property type="entry name" value="HTH-TYPE TRANSCRIPTIONAL ACTIVATOR RHAS-RELATED"/>
    <property type="match status" value="1"/>
</dbReference>
<protein>
    <submittedName>
        <fullName evidence="5">AraC family transcriptional regulator</fullName>
    </submittedName>
</protein>
<dbReference type="SUPFAM" id="SSF46689">
    <property type="entry name" value="Homeodomain-like"/>
    <property type="match status" value="1"/>
</dbReference>
<dbReference type="PROSITE" id="PS01124">
    <property type="entry name" value="HTH_ARAC_FAMILY_2"/>
    <property type="match status" value="1"/>
</dbReference>
<reference evidence="5 6" key="1">
    <citation type="journal article" date="1991" name="Int. J. Syst. Bacteriol.">
        <title>Description of the erythromycin-producing bacterium Arthrobacter sp. strain NRRL B-3381 as Aeromicrobium erythreum gen. nov., sp. nov.</title>
        <authorList>
            <person name="Miller E.S."/>
            <person name="Woese C.R."/>
            <person name="Brenner S."/>
        </authorList>
    </citation>
    <scope>NUCLEOTIDE SEQUENCE [LARGE SCALE GENOMIC DNA]</scope>
    <source>
        <strain evidence="5 6">AR18</strain>
    </source>
</reference>
<feature type="domain" description="HTH araC/xylS-type" evidence="4">
    <location>
        <begin position="7"/>
        <end position="105"/>
    </location>
</feature>
<sequence length="316" mass="34648">MPAPSPDRLVALLDAVLADERPRLGDMAAGAHLSAFHLSRQLSAATGEPPVALRRRVLLERAAWQLQRGARVTDVALAAGYDSVDGFARAFGRAFGHPPSQLPPAVERGHWLPAPNGIHFHGPSVLYVAAGEAREHPAGDVLEMLVRHDIDDVRALLRASRLLGPQALDAVRMPGHRVTDWHGPEETLRAVLTHLALGVEPWLAVLEGATSPPEPGDVSVADLLERHEELSPRWLAWVRDVQRRSAWGDAVVDALCEPPESFRLGQVASHVLTFSTQRRHVARWMLGRAGVTDLPDPDPILWHRRAGHDDPRGLHR</sequence>
<evidence type="ECO:0000313" key="6">
    <source>
        <dbReference type="Proteomes" id="UP000067689"/>
    </source>
</evidence>
<name>A0A0U4CU54_9ACTN</name>
<dbReference type="RefSeq" id="WP_067860822.1">
    <property type="nucleotide sequence ID" value="NZ_CP011502.1"/>
</dbReference>
<dbReference type="STRING" id="2041.AERYTH_16345"/>
<dbReference type="GO" id="GO:0043565">
    <property type="term" value="F:sequence-specific DNA binding"/>
    <property type="evidence" value="ECO:0007669"/>
    <property type="project" value="InterPro"/>
</dbReference>
<dbReference type="AlphaFoldDB" id="A0A0U4CU54"/>
<dbReference type="GO" id="GO:0003700">
    <property type="term" value="F:DNA-binding transcription factor activity"/>
    <property type="evidence" value="ECO:0007669"/>
    <property type="project" value="InterPro"/>
</dbReference>
<accession>A0A0U4CU54</accession>
<proteinExistence type="predicted"/>
<evidence type="ECO:0000256" key="2">
    <source>
        <dbReference type="ARBA" id="ARBA00023125"/>
    </source>
</evidence>
<dbReference type="PATRIC" id="fig|2041.4.peg.3416"/>
<gene>
    <name evidence="5" type="ORF">AERYTH_16345</name>
</gene>
<keyword evidence="2" id="KW-0238">DNA-binding</keyword>
<dbReference type="KEGG" id="aer:AERYTH_16345"/>